<gene>
    <name evidence="1" type="ORF">Vadar_003515</name>
</gene>
<proteinExistence type="predicted"/>
<reference evidence="1 2" key="1">
    <citation type="journal article" date="2021" name="Hortic Res">
        <title>High-quality reference genome and annotation aids understanding of berry development for evergreen blueberry (Vaccinium darrowii).</title>
        <authorList>
            <person name="Yu J."/>
            <person name="Hulse-Kemp A.M."/>
            <person name="Babiker E."/>
            <person name="Staton M."/>
        </authorList>
    </citation>
    <scope>NUCLEOTIDE SEQUENCE [LARGE SCALE GENOMIC DNA]</scope>
    <source>
        <strain evidence="2">cv. NJ 8807/NJ 8810</strain>
        <tissue evidence="1">Young leaf</tissue>
    </source>
</reference>
<evidence type="ECO:0000313" key="2">
    <source>
        <dbReference type="Proteomes" id="UP000828048"/>
    </source>
</evidence>
<name>A0ACB7YK46_9ERIC</name>
<accession>A0ACB7YK46</accession>
<dbReference type="Proteomes" id="UP000828048">
    <property type="component" value="Chromosome 11"/>
</dbReference>
<keyword evidence="2" id="KW-1185">Reference proteome</keyword>
<protein>
    <submittedName>
        <fullName evidence="1">Uncharacterized protein</fullName>
    </submittedName>
</protein>
<comment type="caution">
    <text evidence="1">The sequence shown here is derived from an EMBL/GenBank/DDBJ whole genome shotgun (WGS) entry which is preliminary data.</text>
</comment>
<dbReference type="EMBL" id="CM037161">
    <property type="protein sequence ID" value="KAH7853519.1"/>
    <property type="molecule type" value="Genomic_DNA"/>
</dbReference>
<evidence type="ECO:0000313" key="1">
    <source>
        <dbReference type="EMBL" id="KAH7853519.1"/>
    </source>
</evidence>
<organism evidence="1 2">
    <name type="scientific">Vaccinium darrowii</name>
    <dbReference type="NCBI Taxonomy" id="229202"/>
    <lineage>
        <taxon>Eukaryota</taxon>
        <taxon>Viridiplantae</taxon>
        <taxon>Streptophyta</taxon>
        <taxon>Embryophyta</taxon>
        <taxon>Tracheophyta</taxon>
        <taxon>Spermatophyta</taxon>
        <taxon>Magnoliopsida</taxon>
        <taxon>eudicotyledons</taxon>
        <taxon>Gunneridae</taxon>
        <taxon>Pentapetalae</taxon>
        <taxon>asterids</taxon>
        <taxon>Ericales</taxon>
        <taxon>Ericaceae</taxon>
        <taxon>Vaccinioideae</taxon>
        <taxon>Vaccinieae</taxon>
        <taxon>Vaccinium</taxon>
    </lineage>
</organism>
<sequence length="111" mass="13056">MSDYNASAEQTMCYCNKMGKMRTSWTDSNPGRRFIGCEKWKLTKEDSGCGFFVWYDRLMCARSKMIIPGLLRTLRRTEVEAKRAKQMEKMYKALLVGSWVLFVGVEIWYLK</sequence>